<dbReference type="GO" id="GO:0003824">
    <property type="term" value="F:catalytic activity"/>
    <property type="evidence" value="ECO:0007669"/>
    <property type="project" value="InterPro"/>
</dbReference>
<comment type="caution">
    <text evidence="2">The sequence shown here is derived from an EMBL/GenBank/DDBJ whole genome shotgun (WGS) entry which is preliminary data.</text>
</comment>
<dbReference type="AlphaFoldDB" id="A0A9X7P6J8"/>
<accession>A0A9X7P6J8</accession>
<gene>
    <name evidence="2" type="ORF">MOST_13120</name>
</gene>
<dbReference type="PANTHER" id="PTHR36930">
    <property type="entry name" value="METAL-SULFUR CLUSTER BIOSYNTHESIS PROTEINS YUAD-RELATED"/>
    <property type="match status" value="1"/>
</dbReference>
<evidence type="ECO:0000313" key="3">
    <source>
        <dbReference type="Proteomes" id="UP000239430"/>
    </source>
</evidence>
<sequence>MGRIVAVCTSAAKGERKKNIGRGMLIANHGLEGDAHAGPWHRQVSLLAMESITKMKAKGLKVGPGDFAENLTTEGIDLVSLPVGTKLRIGDRVLAEVTQIGKQCHSRCAIYRQAGDCVMPREGIFVAILESGPVQVGDRIEVINPGAE</sequence>
<feature type="domain" description="MOSC" evidence="1">
    <location>
        <begin position="18"/>
        <end position="143"/>
    </location>
</feature>
<dbReference type="GO" id="GO:0030170">
    <property type="term" value="F:pyridoxal phosphate binding"/>
    <property type="evidence" value="ECO:0007669"/>
    <property type="project" value="InterPro"/>
</dbReference>
<dbReference type="RefSeq" id="WP_054938094.1">
    <property type="nucleotide sequence ID" value="NZ_PVXL01000040.1"/>
</dbReference>
<dbReference type="Proteomes" id="UP000239430">
    <property type="component" value="Unassembled WGS sequence"/>
</dbReference>
<dbReference type="InterPro" id="IPR005302">
    <property type="entry name" value="MoCF_Sase_C"/>
</dbReference>
<name>A0A9X7P6J8_9FIRM</name>
<dbReference type="Gene3D" id="2.40.33.20">
    <property type="entry name" value="PK beta-barrel domain-like"/>
    <property type="match status" value="1"/>
</dbReference>
<dbReference type="PANTHER" id="PTHR36930:SF1">
    <property type="entry name" value="MOSC DOMAIN-CONTAINING PROTEIN"/>
    <property type="match status" value="1"/>
</dbReference>
<protein>
    <submittedName>
        <fullName evidence="2">MOSC domain protein</fullName>
    </submittedName>
</protein>
<dbReference type="GO" id="GO:0030151">
    <property type="term" value="F:molybdenum ion binding"/>
    <property type="evidence" value="ECO:0007669"/>
    <property type="project" value="InterPro"/>
</dbReference>
<dbReference type="InterPro" id="IPR011037">
    <property type="entry name" value="Pyrv_Knase-like_insert_dom_sf"/>
</dbReference>
<evidence type="ECO:0000259" key="1">
    <source>
        <dbReference type="PROSITE" id="PS51340"/>
    </source>
</evidence>
<proteinExistence type="predicted"/>
<evidence type="ECO:0000313" key="2">
    <source>
        <dbReference type="EMBL" id="PRR73464.1"/>
    </source>
</evidence>
<reference evidence="2 3" key="1">
    <citation type="submission" date="2018-03" db="EMBL/GenBank/DDBJ databases">
        <title>Genome sequence of Moorella stamsii DSM 26217.</title>
        <authorList>
            <person name="Poehlein A."/>
            <person name="Daniel R."/>
        </authorList>
    </citation>
    <scope>NUCLEOTIDE SEQUENCE [LARGE SCALE GENOMIC DNA]</scope>
    <source>
        <strain evidence="3">DSM 26217</strain>
    </source>
</reference>
<organism evidence="2 3">
    <name type="scientific">Neomoorella stamsii</name>
    <dbReference type="NCBI Taxonomy" id="1266720"/>
    <lineage>
        <taxon>Bacteria</taxon>
        <taxon>Bacillati</taxon>
        <taxon>Bacillota</taxon>
        <taxon>Clostridia</taxon>
        <taxon>Neomoorellales</taxon>
        <taxon>Neomoorellaceae</taxon>
        <taxon>Neomoorella</taxon>
    </lineage>
</organism>
<dbReference type="Pfam" id="PF03473">
    <property type="entry name" value="MOSC"/>
    <property type="match status" value="1"/>
</dbReference>
<keyword evidence="3" id="KW-1185">Reference proteome</keyword>
<dbReference type="EMBL" id="PVXL01000040">
    <property type="protein sequence ID" value="PRR73464.1"/>
    <property type="molecule type" value="Genomic_DNA"/>
</dbReference>
<dbReference type="SUPFAM" id="SSF50800">
    <property type="entry name" value="PK beta-barrel domain-like"/>
    <property type="match status" value="1"/>
</dbReference>
<dbReference type="InterPro" id="IPR052716">
    <property type="entry name" value="MOSC_domain"/>
</dbReference>
<dbReference type="PROSITE" id="PS51340">
    <property type="entry name" value="MOSC"/>
    <property type="match status" value="1"/>
</dbReference>